<proteinExistence type="predicted"/>
<gene>
    <name evidence="2" type="ORF">H4W34_001274</name>
</gene>
<dbReference type="RefSeq" id="WP_192758308.1">
    <property type="nucleotide sequence ID" value="NZ_JADBDZ010000001.1"/>
</dbReference>
<evidence type="ECO:0000259" key="1">
    <source>
        <dbReference type="PROSITE" id="PS50943"/>
    </source>
</evidence>
<name>A0ABR9JLK9_9ACTN</name>
<protein>
    <submittedName>
        <fullName evidence="2">Transcriptional regulator with XRE-family HTH domain</fullName>
    </submittedName>
</protein>
<keyword evidence="3" id="KW-1185">Reference proteome</keyword>
<evidence type="ECO:0000313" key="3">
    <source>
        <dbReference type="Proteomes" id="UP000627838"/>
    </source>
</evidence>
<dbReference type="SUPFAM" id="SSF47413">
    <property type="entry name" value="lambda repressor-like DNA-binding domains"/>
    <property type="match status" value="1"/>
</dbReference>
<dbReference type="SMART" id="SM00530">
    <property type="entry name" value="HTH_XRE"/>
    <property type="match status" value="1"/>
</dbReference>
<comment type="caution">
    <text evidence="2">The sequence shown here is derived from an EMBL/GenBank/DDBJ whole genome shotgun (WGS) entry which is preliminary data.</text>
</comment>
<reference evidence="2 3" key="1">
    <citation type="submission" date="2020-10" db="EMBL/GenBank/DDBJ databases">
        <title>Sequencing the genomes of 1000 actinobacteria strains.</title>
        <authorList>
            <person name="Klenk H.-P."/>
        </authorList>
    </citation>
    <scope>NUCLEOTIDE SEQUENCE [LARGE SCALE GENOMIC DNA]</scope>
    <source>
        <strain evidence="2 3">DSM 46744</strain>
    </source>
</reference>
<accession>A0ABR9JLK9</accession>
<dbReference type="Proteomes" id="UP000627838">
    <property type="component" value="Unassembled WGS sequence"/>
</dbReference>
<dbReference type="InterPro" id="IPR010982">
    <property type="entry name" value="Lambda_DNA-bd_dom_sf"/>
</dbReference>
<dbReference type="InterPro" id="IPR001387">
    <property type="entry name" value="Cro/C1-type_HTH"/>
</dbReference>
<feature type="domain" description="HTH cro/C1-type" evidence="1">
    <location>
        <begin position="28"/>
        <end position="83"/>
    </location>
</feature>
<dbReference type="PROSITE" id="PS50943">
    <property type="entry name" value="HTH_CROC1"/>
    <property type="match status" value="1"/>
</dbReference>
<dbReference type="Gene3D" id="1.10.260.40">
    <property type="entry name" value="lambda repressor-like DNA-binding domains"/>
    <property type="match status" value="1"/>
</dbReference>
<dbReference type="CDD" id="cd00093">
    <property type="entry name" value="HTH_XRE"/>
    <property type="match status" value="1"/>
</dbReference>
<evidence type="ECO:0000313" key="2">
    <source>
        <dbReference type="EMBL" id="MBE1531441.1"/>
    </source>
</evidence>
<dbReference type="InterPro" id="IPR043917">
    <property type="entry name" value="DUF5753"/>
</dbReference>
<sequence>MPDLVGHNREGITVPAPTVRLRRLASELRRLRSAADLTREAVSERTGINQATLYRIETARTRPQARTLTALLDAYKVVEPKRSEMITLLRESAHRGWLPTFSSDLPERYASFIEFETEAREVLNYECLFIPGLLQTERYARAAISGVLPECGRDEIEHRVDARMQRQAAITKDQPLKLWAIVDEAALRRAVGGREVMREQLEHLLEVTELPTVHLQVLPFEAGAHPGMHGSFVIMNFPEAIGPDLVYTETQAGNLFLEEEADIARYSLVFTHLRAGALSPSASASLIKTMAEDQHEGRGAR</sequence>
<dbReference type="EMBL" id="JADBDZ010000001">
    <property type="protein sequence ID" value="MBE1531441.1"/>
    <property type="molecule type" value="Genomic_DNA"/>
</dbReference>
<organism evidence="2 3">
    <name type="scientific">Actinomadura algeriensis</name>
    <dbReference type="NCBI Taxonomy" id="1679523"/>
    <lineage>
        <taxon>Bacteria</taxon>
        <taxon>Bacillati</taxon>
        <taxon>Actinomycetota</taxon>
        <taxon>Actinomycetes</taxon>
        <taxon>Streptosporangiales</taxon>
        <taxon>Thermomonosporaceae</taxon>
        <taxon>Actinomadura</taxon>
    </lineage>
</organism>
<dbReference type="Pfam" id="PF19054">
    <property type="entry name" value="DUF5753"/>
    <property type="match status" value="1"/>
</dbReference>
<dbReference type="Pfam" id="PF13560">
    <property type="entry name" value="HTH_31"/>
    <property type="match status" value="1"/>
</dbReference>